<dbReference type="RefSeq" id="WP_132641148.1">
    <property type="nucleotide sequence ID" value="NZ_SMLD01000257.1"/>
</dbReference>
<sequence length="270" mass="27980">MPEMRPLRPDDPAHIGGYRLVGVLGSGGQGVVYRGTGDPGPDVAIKVLHGHLSHDDGATAQFLREVEAARRVAAFCTAAVLDVGMLGERPYIVSEYVPGDTLHAVVRSGGPRSGGALDRLAISTLTALTAIHQAGIVHRDLKPANVLMGPDGPIVIDFGIAKALDASTHTSGLVGTPAYMSPEQFGDARVGPASDLFSWAGTIVYAATGRTPFAGTTVAVVVNNVLNGVPDLSGVPRHLLAAVEQCLSKDPAARPSPADLLQEIIRQANP</sequence>
<keyword evidence="3 6" id="KW-0418">Kinase</keyword>
<dbReference type="Pfam" id="PF00069">
    <property type="entry name" value="Pkinase"/>
    <property type="match status" value="1"/>
</dbReference>
<organism evidence="6 7">
    <name type="scientific">Nonomuraea mesophila</name>
    <dbReference type="NCBI Taxonomy" id="2530382"/>
    <lineage>
        <taxon>Bacteria</taxon>
        <taxon>Bacillati</taxon>
        <taxon>Actinomycetota</taxon>
        <taxon>Actinomycetes</taxon>
        <taxon>Streptosporangiales</taxon>
        <taxon>Streptosporangiaceae</taxon>
        <taxon>Nonomuraea</taxon>
    </lineage>
</organism>
<keyword evidence="7" id="KW-1185">Reference proteome</keyword>
<keyword evidence="4" id="KW-0067">ATP-binding</keyword>
<evidence type="ECO:0000313" key="7">
    <source>
        <dbReference type="Proteomes" id="UP000295136"/>
    </source>
</evidence>
<dbReference type="PANTHER" id="PTHR43289:SF34">
    <property type="entry name" value="SERINE_THREONINE-PROTEIN KINASE YBDM-RELATED"/>
    <property type="match status" value="1"/>
</dbReference>
<dbReference type="PROSITE" id="PS50011">
    <property type="entry name" value="PROTEIN_KINASE_DOM"/>
    <property type="match status" value="1"/>
</dbReference>
<dbReference type="PROSITE" id="PS00108">
    <property type="entry name" value="PROTEIN_KINASE_ST"/>
    <property type="match status" value="1"/>
</dbReference>
<name>A0A4R5E5A0_9ACTN</name>
<keyword evidence="2" id="KW-0547">Nucleotide-binding</keyword>
<keyword evidence="6" id="KW-0723">Serine/threonine-protein kinase</keyword>
<dbReference type="GO" id="GO:0004674">
    <property type="term" value="F:protein serine/threonine kinase activity"/>
    <property type="evidence" value="ECO:0007669"/>
    <property type="project" value="UniProtKB-KW"/>
</dbReference>
<dbReference type="Gene3D" id="1.10.510.10">
    <property type="entry name" value="Transferase(Phosphotransferase) domain 1"/>
    <property type="match status" value="1"/>
</dbReference>
<dbReference type="Proteomes" id="UP000295136">
    <property type="component" value="Unassembled WGS sequence"/>
</dbReference>
<keyword evidence="1" id="KW-0808">Transferase</keyword>
<evidence type="ECO:0000259" key="5">
    <source>
        <dbReference type="PROSITE" id="PS50011"/>
    </source>
</evidence>
<accession>A0A4R5E5A0</accession>
<protein>
    <submittedName>
        <fullName evidence="6">Serine/threonine protein kinase</fullName>
    </submittedName>
</protein>
<dbReference type="InterPro" id="IPR011009">
    <property type="entry name" value="Kinase-like_dom_sf"/>
</dbReference>
<proteinExistence type="predicted"/>
<dbReference type="InterPro" id="IPR000719">
    <property type="entry name" value="Prot_kinase_dom"/>
</dbReference>
<gene>
    <name evidence="6" type="ORF">E1295_45325</name>
</gene>
<evidence type="ECO:0000256" key="3">
    <source>
        <dbReference type="ARBA" id="ARBA00022777"/>
    </source>
</evidence>
<comment type="caution">
    <text evidence="6">The sequence shown here is derived from an EMBL/GenBank/DDBJ whole genome shotgun (WGS) entry which is preliminary data.</text>
</comment>
<evidence type="ECO:0000313" key="6">
    <source>
        <dbReference type="EMBL" id="TDE24906.1"/>
    </source>
</evidence>
<evidence type="ECO:0000256" key="4">
    <source>
        <dbReference type="ARBA" id="ARBA00022840"/>
    </source>
</evidence>
<feature type="non-terminal residue" evidence="6">
    <location>
        <position position="270"/>
    </location>
</feature>
<reference evidence="6 7" key="1">
    <citation type="submission" date="2019-03" db="EMBL/GenBank/DDBJ databases">
        <title>Draft genome sequences of novel Actinobacteria.</title>
        <authorList>
            <person name="Sahin N."/>
            <person name="Ay H."/>
            <person name="Saygin H."/>
        </authorList>
    </citation>
    <scope>NUCLEOTIDE SEQUENCE [LARGE SCALE GENOMIC DNA]</scope>
    <source>
        <strain evidence="6 7">6K102</strain>
    </source>
</reference>
<dbReference type="AlphaFoldDB" id="A0A4R5E5A0"/>
<dbReference type="SUPFAM" id="SSF56112">
    <property type="entry name" value="Protein kinase-like (PK-like)"/>
    <property type="match status" value="1"/>
</dbReference>
<dbReference type="EMBL" id="SMLD01000257">
    <property type="protein sequence ID" value="TDE24906.1"/>
    <property type="molecule type" value="Genomic_DNA"/>
</dbReference>
<evidence type="ECO:0000256" key="2">
    <source>
        <dbReference type="ARBA" id="ARBA00022741"/>
    </source>
</evidence>
<feature type="domain" description="Protein kinase" evidence="5">
    <location>
        <begin position="18"/>
        <end position="270"/>
    </location>
</feature>
<dbReference type="CDD" id="cd14014">
    <property type="entry name" value="STKc_PknB_like"/>
    <property type="match status" value="1"/>
</dbReference>
<evidence type="ECO:0000256" key="1">
    <source>
        <dbReference type="ARBA" id="ARBA00022679"/>
    </source>
</evidence>
<dbReference type="SMART" id="SM00220">
    <property type="entry name" value="S_TKc"/>
    <property type="match status" value="1"/>
</dbReference>
<dbReference type="Gene3D" id="3.30.200.20">
    <property type="entry name" value="Phosphorylase Kinase, domain 1"/>
    <property type="match status" value="1"/>
</dbReference>
<dbReference type="PANTHER" id="PTHR43289">
    <property type="entry name" value="MITOGEN-ACTIVATED PROTEIN KINASE KINASE KINASE 20-RELATED"/>
    <property type="match status" value="1"/>
</dbReference>
<dbReference type="InterPro" id="IPR008271">
    <property type="entry name" value="Ser/Thr_kinase_AS"/>
</dbReference>
<dbReference type="GO" id="GO:0005524">
    <property type="term" value="F:ATP binding"/>
    <property type="evidence" value="ECO:0007669"/>
    <property type="project" value="UniProtKB-KW"/>
</dbReference>